<protein>
    <submittedName>
        <fullName evidence="2">Uncharacterized protein</fullName>
    </submittedName>
</protein>
<sequence length="140" mass="16268">MLNEEKVRYMTELAIFEKKRGKEIFSINRYFKSDYVGIQMFRSFFGYTFSYLLILLLWALYKLEDILGSISFEGAARLGALCGFWYLLGLAVYLGISCVIAQRRYNYASRYQIMYSAKLKHLLNRYGKGDGTSYKGGKFG</sequence>
<evidence type="ECO:0000313" key="3">
    <source>
        <dbReference type="Proteomes" id="UP000886804"/>
    </source>
</evidence>
<evidence type="ECO:0000313" key="2">
    <source>
        <dbReference type="EMBL" id="HJB07951.1"/>
    </source>
</evidence>
<accession>A0A9D2L8Q7</accession>
<dbReference type="Proteomes" id="UP000886804">
    <property type="component" value="Unassembled WGS sequence"/>
</dbReference>
<reference evidence="2" key="1">
    <citation type="journal article" date="2021" name="PeerJ">
        <title>Extensive microbial diversity within the chicken gut microbiome revealed by metagenomics and culture.</title>
        <authorList>
            <person name="Gilroy R."/>
            <person name="Ravi A."/>
            <person name="Getino M."/>
            <person name="Pursley I."/>
            <person name="Horton D.L."/>
            <person name="Alikhan N.F."/>
            <person name="Baker D."/>
            <person name="Gharbi K."/>
            <person name="Hall N."/>
            <person name="Watson M."/>
            <person name="Adriaenssens E.M."/>
            <person name="Foster-Nyarko E."/>
            <person name="Jarju S."/>
            <person name="Secka A."/>
            <person name="Antonio M."/>
            <person name="Oren A."/>
            <person name="Chaudhuri R.R."/>
            <person name="La Ragione R."/>
            <person name="Hildebrand F."/>
            <person name="Pallen M.J."/>
        </authorList>
    </citation>
    <scope>NUCLEOTIDE SEQUENCE</scope>
    <source>
        <strain evidence="2">CHK188-4685</strain>
    </source>
</reference>
<keyword evidence="1" id="KW-0812">Transmembrane</keyword>
<feature type="transmembrane region" description="Helical" evidence="1">
    <location>
        <begin position="83"/>
        <end position="101"/>
    </location>
</feature>
<evidence type="ECO:0000256" key="1">
    <source>
        <dbReference type="SAM" id="Phobius"/>
    </source>
</evidence>
<dbReference type="AlphaFoldDB" id="A0A9D2L8Q7"/>
<organism evidence="2 3">
    <name type="scientific">Candidatus Enterocloster faecavium</name>
    <dbReference type="NCBI Taxonomy" id="2838560"/>
    <lineage>
        <taxon>Bacteria</taxon>
        <taxon>Bacillati</taxon>
        <taxon>Bacillota</taxon>
        <taxon>Clostridia</taxon>
        <taxon>Lachnospirales</taxon>
        <taxon>Lachnospiraceae</taxon>
        <taxon>Enterocloster</taxon>
    </lineage>
</organism>
<name>A0A9D2L8Q7_9FIRM</name>
<keyword evidence="1" id="KW-1133">Transmembrane helix</keyword>
<gene>
    <name evidence="2" type="ORF">H9716_08825</name>
</gene>
<dbReference type="EMBL" id="DWYS01000104">
    <property type="protein sequence ID" value="HJB07951.1"/>
    <property type="molecule type" value="Genomic_DNA"/>
</dbReference>
<comment type="caution">
    <text evidence="2">The sequence shown here is derived from an EMBL/GenBank/DDBJ whole genome shotgun (WGS) entry which is preliminary data.</text>
</comment>
<feature type="transmembrane region" description="Helical" evidence="1">
    <location>
        <begin position="44"/>
        <end position="63"/>
    </location>
</feature>
<keyword evidence="1" id="KW-0472">Membrane</keyword>
<reference evidence="2" key="2">
    <citation type="submission" date="2021-04" db="EMBL/GenBank/DDBJ databases">
        <authorList>
            <person name="Gilroy R."/>
        </authorList>
    </citation>
    <scope>NUCLEOTIDE SEQUENCE</scope>
    <source>
        <strain evidence="2">CHK188-4685</strain>
    </source>
</reference>
<proteinExistence type="predicted"/>